<dbReference type="STRING" id="1219065.VPR01S_25_00570"/>
<dbReference type="PANTHER" id="PTHR46889">
    <property type="entry name" value="TRANSPOSASE INSF FOR INSERTION SEQUENCE IS3B-RELATED"/>
    <property type="match status" value="1"/>
</dbReference>
<evidence type="ECO:0000313" key="2">
    <source>
        <dbReference type="EMBL" id="GAD69212.1"/>
    </source>
</evidence>
<dbReference type="Gene3D" id="3.30.420.10">
    <property type="entry name" value="Ribonuclease H-like superfamily/Ribonuclease H"/>
    <property type="match status" value="1"/>
</dbReference>
<dbReference type="Pfam" id="PF00665">
    <property type="entry name" value="rve"/>
    <property type="match status" value="1"/>
</dbReference>
<name>U3A799_VIBPR</name>
<dbReference type="GO" id="GO:0003676">
    <property type="term" value="F:nucleic acid binding"/>
    <property type="evidence" value="ECO:0007669"/>
    <property type="project" value="InterPro"/>
</dbReference>
<accession>U3A799</accession>
<feature type="domain" description="Integrase catalytic" evidence="1">
    <location>
        <begin position="75"/>
        <end position="241"/>
    </location>
</feature>
<gene>
    <name evidence="2" type="ORF">VPR01S_25_00570</name>
</gene>
<sequence length="244" mass="28388">MVRLKAAMQQIHNDMDATYGKRRMVSELQDMGFSVGLEKVRRWMKKLNLVAKRPKQHRYPSGGVASVIAPNKLNRQFNPEQLNTYWSGDITYIRTQQGWLYLAIIMDLCSRRVISWAFSDKPNSELTTRALRLAVQKRRACRNVVFHSDQGCQYTSAAYQSSLKEFGVESSMSRAGNCLDNAVTERFFRSLKSERVNYRRYETRSQAIADIINYIEPFYNQKRKHHKLGNISPVEYEMNLLKSA</sequence>
<dbReference type="InterPro" id="IPR050900">
    <property type="entry name" value="Transposase_IS3/IS150/IS904"/>
</dbReference>
<dbReference type="GO" id="GO:0015074">
    <property type="term" value="P:DNA integration"/>
    <property type="evidence" value="ECO:0007669"/>
    <property type="project" value="InterPro"/>
</dbReference>
<dbReference type="AlphaFoldDB" id="U3A799"/>
<dbReference type="EMBL" id="BATJ01000025">
    <property type="protein sequence ID" value="GAD69212.1"/>
    <property type="molecule type" value="Genomic_DNA"/>
</dbReference>
<dbReference type="Proteomes" id="UP000016570">
    <property type="component" value="Unassembled WGS sequence"/>
</dbReference>
<dbReference type="InterPro" id="IPR048020">
    <property type="entry name" value="Transpos_IS3"/>
</dbReference>
<dbReference type="NCBIfam" id="NF033516">
    <property type="entry name" value="transpos_IS3"/>
    <property type="match status" value="1"/>
</dbReference>
<dbReference type="eggNOG" id="COG2801">
    <property type="taxonomic scope" value="Bacteria"/>
</dbReference>
<dbReference type="InterPro" id="IPR025948">
    <property type="entry name" value="HTH-like_dom"/>
</dbReference>
<dbReference type="InterPro" id="IPR036397">
    <property type="entry name" value="RNaseH_sf"/>
</dbReference>
<dbReference type="PROSITE" id="PS50994">
    <property type="entry name" value="INTEGRASE"/>
    <property type="match status" value="1"/>
</dbReference>
<proteinExistence type="predicted"/>
<dbReference type="SUPFAM" id="SSF53098">
    <property type="entry name" value="Ribonuclease H-like"/>
    <property type="match status" value="1"/>
</dbReference>
<dbReference type="Pfam" id="PF13333">
    <property type="entry name" value="rve_2"/>
    <property type="match status" value="1"/>
</dbReference>
<dbReference type="InterPro" id="IPR001584">
    <property type="entry name" value="Integrase_cat-core"/>
</dbReference>
<organism evidence="2 3">
    <name type="scientific">Vibrio proteolyticus NBRC 13287</name>
    <dbReference type="NCBI Taxonomy" id="1219065"/>
    <lineage>
        <taxon>Bacteria</taxon>
        <taxon>Pseudomonadati</taxon>
        <taxon>Pseudomonadota</taxon>
        <taxon>Gammaproteobacteria</taxon>
        <taxon>Vibrionales</taxon>
        <taxon>Vibrionaceae</taxon>
        <taxon>Vibrio</taxon>
    </lineage>
</organism>
<dbReference type="PANTHER" id="PTHR46889:SF4">
    <property type="entry name" value="TRANSPOSASE INSO FOR INSERTION SEQUENCE ELEMENT IS911B-RELATED"/>
    <property type="match status" value="1"/>
</dbReference>
<keyword evidence="3" id="KW-1185">Reference proteome</keyword>
<comment type="caution">
    <text evidence="2">The sequence shown here is derived from an EMBL/GenBank/DDBJ whole genome shotgun (WGS) entry which is preliminary data.</text>
</comment>
<dbReference type="InterPro" id="IPR012337">
    <property type="entry name" value="RNaseH-like_sf"/>
</dbReference>
<reference evidence="2 3" key="1">
    <citation type="submission" date="2013-09" db="EMBL/GenBank/DDBJ databases">
        <title>Whole genome shotgun sequence of Vibrio proteolyticus NBRC 13287.</title>
        <authorList>
            <person name="Isaki S."/>
            <person name="Hosoyama A."/>
            <person name="Numata M."/>
            <person name="Hashimoto M."/>
            <person name="Hosoyama Y."/>
            <person name="Tsuchikane K."/>
            <person name="Noguchi M."/>
            <person name="Hirakata S."/>
            <person name="Ichikawa N."/>
            <person name="Ohji S."/>
            <person name="Yamazoe A."/>
            <person name="Fujita N."/>
        </authorList>
    </citation>
    <scope>NUCLEOTIDE SEQUENCE [LARGE SCALE GENOMIC DNA]</scope>
    <source>
        <strain evidence="2 3">NBRC 13287</strain>
    </source>
</reference>
<evidence type="ECO:0000313" key="3">
    <source>
        <dbReference type="Proteomes" id="UP000016570"/>
    </source>
</evidence>
<evidence type="ECO:0000259" key="1">
    <source>
        <dbReference type="PROSITE" id="PS50994"/>
    </source>
</evidence>
<dbReference type="Pfam" id="PF13276">
    <property type="entry name" value="HTH_21"/>
    <property type="match status" value="1"/>
</dbReference>
<protein>
    <submittedName>
        <fullName evidence="2">Putative transposase</fullName>
    </submittedName>
</protein>